<gene>
    <name evidence="3" type="ORF">CLV28_1810</name>
</gene>
<keyword evidence="4" id="KW-1185">Reference proteome</keyword>
<dbReference type="EMBL" id="PGFE01000002">
    <property type="protein sequence ID" value="PJJ74315.1"/>
    <property type="molecule type" value="Genomic_DNA"/>
</dbReference>
<accession>A0A2M9CR53</accession>
<proteinExistence type="inferred from homology"/>
<dbReference type="InterPro" id="IPR005545">
    <property type="entry name" value="YCII"/>
</dbReference>
<dbReference type="RefSeq" id="WP_100422930.1">
    <property type="nucleotide sequence ID" value="NZ_BOOX01000006.1"/>
</dbReference>
<protein>
    <recommendedName>
        <fullName evidence="2">YCII-related domain-containing protein</fullName>
    </recommendedName>
</protein>
<dbReference type="Gene3D" id="3.30.70.1060">
    <property type="entry name" value="Dimeric alpha+beta barrel"/>
    <property type="match status" value="1"/>
</dbReference>
<organism evidence="3 4">
    <name type="scientific">Sediminihabitans luteus</name>
    <dbReference type="NCBI Taxonomy" id="1138585"/>
    <lineage>
        <taxon>Bacteria</taxon>
        <taxon>Bacillati</taxon>
        <taxon>Actinomycetota</taxon>
        <taxon>Actinomycetes</taxon>
        <taxon>Micrococcales</taxon>
        <taxon>Cellulomonadaceae</taxon>
        <taxon>Sediminihabitans</taxon>
    </lineage>
</organism>
<sequence length="99" mass="10492">MPIHAVTYTYTDDDARRDAVRPEHREFLGALAARGVVVASGPLAAQGDTPAGALLLLDAVLAPDALEALDADPFHREGLVAAREVRSWSPVIGALREHA</sequence>
<dbReference type="Pfam" id="PF03795">
    <property type="entry name" value="YCII"/>
    <property type="match status" value="1"/>
</dbReference>
<evidence type="ECO:0000313" key="3">
    <source>
        <dbReference type="EMBL" id="PJJ74315.1"/>
    </source>
</evidence>
<comment type="similarity">
    <text evidence="1">Belongs to the YciI family.</text>
</comment>
<evidence type="ECO:0000256" key="1">
    <source>
        <dbReference type="ARBA" id="ARBA00007689"/>
    </source>
</evidence>
<dbReference type="Proteomes" id="UP000231693">
    <property type="component" value="Unassembled WGS sequence"/>
</dbReference>
<evidence type="ECO:0000259" key="2">
    <source>
        <dbReference type="Pfam" id="PF03795"/>
    </source>
</evidence>
<dbReference type="SUPFAM" id="SSF54909">
    <property type="entry name" value="Dimeric alpha+beta barrel"/>
    <property type="match status" value="1"/>
</dbReference>
<name>A0A2M9CR53_9CELL</name>
<dbReference type="InterPro" id="IPR011008">
    <property type="entry name" value="Dimeric_a/b-barrel"/>
</dbReference>
<comment type="caution">
    <text evidence="3">The sequence shown here is derived from an EMBL/GenBank/DDBJ whole genome shotgun (WGS) entry which is preliminary data.</text>
</comment>
<dbReference type="AlphaFoldDB" id="A0A2M9CR53"/>
<feature type="domain" description="YCII-related" evidence="2">
    <location>
        <begin position="7"/>
        <end position="89"/>
    </location>
</feature>
<reference evidence="3 4" key="1">
    <citation type="submission" date="2017-11" db="EMBL/GenBank/DDBJ databases">
        <title>Genomic Encyclopedia of Archaeal and Bacterial Type Strains, Phase II (KMG-II): From Individual Species to Whole Genera.</title>
        <authorList>
            <person name="Goeker M."/>
        </authorList>
    </citation>
    <scope>NUCLEOTIDE SEQUENCE [LARGE SCALE GENOMIC DNA]</scope>
    <source>
        <strain evidence="3 4">DSM 25478</strain>
    </source>
</reference>
<evidence type="ECO:0000313" key="4">
    <source>
        <dbReference type="Proteomes" id="UP000231693"/>
    </source>
</evidence>